<dbReference type="VEuPathDB" id="AmoebaDB:FDP41_011608"/>
<reference evidence="3 4" key="1">
    <citation type="journal article" date="2019" name="Sci. Rep.">
        <title>Nanopore sequencing improves the draft genome of the human pathogenic amoeba Naegleria fowleri.</title>
        <authorList>
            <person name="Liechti N."/>
            <person name="Schurch N."/>
            <person name="Bruggmann R."/>
            <person name="Wittwer M."/>
        </authorList>
    </citation>
    <scope>NUCLEOTIDE SEQUENCE [LARGE SCALE GENOMIC DNA]</scope>
    <source>
        <strain evidence="3 4">ATCC 30894</strain>
    </source>
</reference>
<sequence length="415" mass="47839">MTVVLDRQRKKDLRTFERHIAQLYSDKLRIQRLWRFIYNLVLIVTIICFFLFYYYSYHYHTKPSIPLSRNSPPPGKHHHIIHSKDHEQNDNISSQNIQLVGTKGADFNPPQHVANNVEHSNHANEHSNYVKFHPYKSDTSDAETDPAALEQQRKNNIVSAVGFFLVVFFLMVHFFTQQTRHLANDYVYGLNMSLYLFHIQFNPNTLKLIKISPTHAAHSAATSKTATSTQDTTDQLHQETTTTTTGSVTMTTTSTAATDHIPQDGEDTTEERPSSSMKTLSFYSQGGADQNDDLNDIDVKRLNAFIDENRRLSVGVFPSGKMILPPHLQRPENLEREIEIQESLERKQEQDLSLAVKELEERASESGYGIPLKPQNEVMTVEGKPLQHSQRLHHLYFHRERDDDEEESMQDKKNK</sequence>
<feature type="compositionally biased region" description="Low complexity" evidence="1">
    <location>
        <begin position="220"/>
        <end position="259"/>
    </location>
</feature>
<evidence type="ECO:0000313" key="3">
    <source>
        <dbReference type="EMBL" id="KAF0982678.1"/>
    </source>
</evidence>
<evidence type="ECO:0000256" key="1">
    <source>
        <dbReference type="SAM" id="MobiDB-lite"/>
    </source>
</evidence>
<evidence type="ECO:0000256" key="2">
    <source>
        <dbReference type="SAM" id="Phobius"/>
    </source>
</evidence>
<feature type="transmembrane region" description="Helical" evidence="2">
    <location>
        <begin position="36"/>
        <end position="55"/>
    </location>
</feature>
<dbReference type="OrthoDB" id="10382448at2759"/>
<gene>
    <name evidence="3" type="ORF">FDP41_011608</name>
</gene>
<evidence type="ECO:0008006" key="5">
    <source>
        <dbReference type="Google" id="ProtNLM"/>
    </source>
</evidence>
<dbReference type="Proteomes" id="UP000444721">
    <property type="component" value="Unassembled WGS sequence"/>
</dbReference>
<keyword evidence="2" id="KW-0812">Transmembrane</keyword>
<organism evidence="3 4">
    <name type="scientific">Naegleria fowleri</name>
    <name type="common">Brain eating amoeba</name>
    <dbReference type="NCBI Taxonomy" id="5763"/>
    <lineage>
        <taxon>Eukaryota</taxon>
        <taxon>Discoba</taxon>
        <taxon>Heterolobosea</taxon>
        <taxon>Tetramitia</taxon>
        <taxon>Eutetramitia</taxon>
        <taxon>Vahlkampfiidae</taxon>
        <taxon>Naegleria</taxon>
    </lineage>
</organism>
<dbReference type="EMBL" id="VFQX01000009">
    <property type="protein sequence ID" value="KAF0982678.1"/>
    <property type="molecule type" value="Genomic_DNA"/>
</dbReference>
<accession>A0A6A5CAK3</accession>
<protein>
    <recommendedName>
        <fullName evidence="5">Transmembrane protein</fullName>
    </recommendedName>
</protein>
<name>A0A6A5CAK3_NAEFO</name>
<evidence type="ECO:0000313" key="4">
    <source>
        <dbReference type="Proteomes" id="UP000444721"/>
    </source>
</evidence>
<comment type="caution">
    <text evidence="3">The sequence shown here is derived from an EMBL/GenBank/DDBJ whole genome shotgun (WGS) entry which is preliminary data.</text>
</comment>
<feature type="transmembrane region" description="Helical" evidence="2">
    <location>
        <begin position="157"/>
        <end position="176"/>
    </location>
</feature>
<keyword evidence="2" id="KW-0472">Membrane</keyword>
<dbReference type="GeneID" id="68118823"/>
<keyword evidence="2" id="KW-1133">Transmembrane helix</keyword>
<dbReference type="RefSeq" id="XP_044567391.1">
    <property type="nucleotide sequence ID" value="XM_044702035.1"/>
</dbReference>
<feature type="region of interest" description="Disordered" evidence="1">
    <location>
        <begin position="220"/>
        <end position="276"/>
    </location>
</feature>
<proteinExistence type="predicted"/>
<dbReference type="VEuPathDB" id="AmoebaDB:NF0120080"/>
<dbReference type="AlphaFoldDB" id="A0A6A5CAK3"/>
<keyword evidence="4" id="KW-1185">Reference proteome</keyword>
<dbReference type="VEuPathDB" id="AmoebaDB:NfTy_017760"/>